<evidence type="ECO:0000313" key="2">
    <source>
        <dbReference type="Proteomes" id="UP000800094"/>
    </source>
</evidence>
<sequence>MDRIPQEILDGVLAKLACYHYPHTERFPTLSPLSRTSILSARLVCRAFLHSKDLKDLFITVLEETLFLREGWYMPKLQAISSSEYAASMTTLSICSITNYCLWADELWNEAFCDYLASVIRRCPRVRHLRYYTISPKCIQRGQPAPCPMLQDDMFGYSIRHSGGSAQMIRATTLNWILQAVERANIPLDTITMPLFGNQAAWCATWPVTALFPRSLTHVAMNITGVHRLVFDHWMRNLENLEFLEIALSSMPILTESFRHVQQLVDEASSEEERVRLPKLKEFRLMADNRYCFSTDNIVSALYAFPNLKMLGFAHIMLRSGSWGSLLTRLQALDLDRVWLLDPRIVLWDPDPPEDIPFIFKYEDRGDAENAARDVRLFHTDVVEDGHRVLQRRYDLEYPGFAIFEQAESEMRRG</sequence>
<evidence type="ECO:0000313" key="1">
    <source>
        <dbReference type="EMBL" id="KAF2245715.1"/>
    </source>
</evidence>
<accession>A0A6A6I5C1</accession>
<dbReference type="OrthoDB" id="3792931at2759"/>
<organism evidence="1 2">
    <name type="scientific">Trematosphaeria pertusa</name>
    <dbReference type="NCBI Taxonomy" id="390896"/>
    <lineage>
        <taxon>Eukaryota</taxon>
        <taxon>Fungi</taxon>
        <taxon>Dikarya</taxon>
        <taxon>Ascomycota</taxon>
        <taxon>Pezizomycotina</taxon>
        <taxon>Dothideomycetes</taxon>
        <taxon>Pleosporomycetidae</taxon>
        <taxon>Pleosporales</taxon>
        <taxon>Massarineae</taxon>
        <taxon>Trematosphaeriaceae</taxon>
        <taxon>Trematosphaeria</taxon>
    </lineage>
</organism>
<gene>
    <name evidence="1" type="ORF">BU26DRAFT_74377</name>
</gene>
<dbReference type="EMBL" id="ML987200">
    <property type="protein sequence ID" value="KAF2245715.1"/>
    <property type="molecule type" value="Genomic_DNA"/>
</dbReference>
<proteinExistence type="predicted"/>
<dbReference type="Proteomes" id="UP000800094">
    <property type="component" value="Unassembled WGS sequence"/>
</dbReference>
<protein>
    <submittedName>
        <fullName evidence="1">Uncharacterized protein</fullName>
    </submittedName>
</protein>
<dbReference type="SUPFAM" id="SSF52047">
    <property type="entry name" value="RNI-like"/>
    <property type="match status" value="1"/>
</dbReference>
<keyword evidence="2" id="KW-1185">Reference proteome</keyword>
<dbReference type="AlphaFoldDB" id="A0A6A6I5C1"/>
<dbReference type="GeneID" id="54589627"/>
<name>A0A6A6I5C1_9PLEO</name>
<dbReference type="RefSeq" id="XP_033680719.1">
    <property type="nucleotide sequence ID" value="XM_033836297.1"/>
</dbReference>
<reference evidence="1" key="1">
    <citation type="journal article" date="2020" name="Stud. Mycol.">
        <title>101 Dothideomycetes genomes: a test case for predicting lifestyles and emergence of pathogens.</title>
        <authorList>
            <person name="Haridas S."/>
            <person name="Albert R."/>
            <person name="Binder M."/>
            <person name="Bloem J."/>
            <person name="Labutti K."/>
            <person name="Salamov A."/>
            <person name="Andreopoulos B."/>
            <person name="Baker S."/>
            <person name="Barry K."/>
            <person name="Bills G."/>
            <person name="Bluhm B."/>
            <person name="Cannon C."/>
            <person name="Castanera R."/>
            <person name="Culley D."/>
            <person name="Daum C."/>
            <person name="Ezra D."/>
            <person name="Gonzalez J."/>
            <person name="Henrissat B."/>
            <person name="Kuo A."/>
            <person name="Liang C."/>
            <person name="Lipzen A."/>
            <person name="Lutzoni F."/>
            <person name="Magnuson J."/>
            <person name="Mondo S."/>
            <person name="Nolan M."/>
            <person name="Ohm R."/>
            <person name="Pangilinan J."/>
            <person name="Park H.-J."/>
            <person name="Ramirez L."/>
            <person name="Alfaro M."/>
            <person name="Sun H."/>
            <person name="Tritt A."/>
            <person name="Yoshinaga Y."/>
            <person name="Zwiers L.-H."/>
            <person name="Turgeon B."/>
            <person name="Goodwin S."/>
            <person name="Spatafora J."/>
            <person name="Crous P."/>
            <person name="Grigoriev I."/>
        </authorList>
    </citation>
    <scope>NUCLEOTIDE SEQUENCE</scope>
    <source>
        <strain evidence="1">CBS 122368</strain>
    </source>
</reference>